<evidence type="ECO:0000313" key="3">
    <source>
        <dbReference type="Proteomes" id="UP000239415"/>
    </source>
</evidence>
<dbReference type="CDD" id="cd07247">
    <property type="entry name" value="SgaA_N_like"/>
    <property type="match status" value="1"/>
</dbReference>
<protein>
    <recommendedName>
        <fullName evidence="1">VOC domain-containing protein</fullName>
    </recommendedName>
</protein>
<sequence>MGRPVAFFEIISADAERARGFYTELFGWSAPAEQEGGYALVDTNAGEGAIGGGIGAAEGPGEAGVKIYVQVDDLEKTLAEAVRLGGATLVEPSPLPGDYGRFAVFADPDGNPVGLWG</sequence>
<dbReference type="InterPro" id="IPR029068">
    <property type="entry name" value="Glyas_Bleomycin-R_OHBP_Dase"/>
</dbReference>
<feature type="domain" description="VOC" evidence="1">
    <location>
        <begin position="4"/>
        <end position="117"/>
    </location>
</feature>
<name>A0A2T0K8C6_9ACTN</name>
<dbReference type="PANTHER" id="PTHR33993">
    <property type="entry name" value="GLYOXALASE-RELATED"/>
    <property type="match status" value="1"/>
</dbReference>
<dbReference type="SUPFAM" id="SSF54593">
    <property type="entry name" value="Glyoxalase/Bleomycin resistance protein/Dihydroxybiphenyl dioxygenase"/>
    <property type="match status" value="1"/>
</dbReference>
<dbReference type="OrthoDB" id="9793039at2"/>
<dbReference type="Pfam" id="PF18029">
    <property type="entry name" value="Glyoxalase_6"/>
    <property type="match status" value="1"/>
</dbReference>
<reference evidence="2 3" key="1">
    <citation type="submission" date="2018-03" db="EMBL/GenBank/DDBJ databases">
        <title>Genomic Encyclopedia of Archaeal and Bacterial Type Strains, Phase II (KMG-II): from individual species to whole genera.</title>
        <authorList>
            <person name="Goeker M."/>
        </authorList>
    </citation>
    <scope>NUCLEOTIDE SEQUENCE [LARGE SCALE GENOMIC DNA]</scope>
    <source>
        <strain evidence="2 3">DSM 43146</strain>
    </source>
</reference>
<dbReference type="PROSITE" id="PS51819">
    <property type="entry name" value="VOC"/>
    <property type="match status" value="1"/>
</dbReference>
<dbReference type="EMBL" id="PVMZ01000010">
    <property type="protein sequence ID" value="PRX19330.1"/>
    <property type="molecule type" value="Genomic_DNA"/>
</dbReference>
<evidence type="ECO:0000313" key="2">
    <source>
        <dbReference type="EMBL" id="PRX19330.1"/>
    </source>
</evidence>
<proteinExistence type="predicted"/>
<accession>A0A2T0K8C6</accession>
<dbReference type="Gene3D" id="3.10.180.10">
    <property type="entry name" value="2,3-Dihydroxybiphenyl 1,2-Dioxygenase, domain 1"/>
    <property type="match status" value="1"/>
</dbReference>
<dbReference type="Proteomes" id="UP000239415">
    <property type="component" value="Unassembled WGS sequence"/>
</dbReference>
<dbReference type="InterPro" id="IPR041581">
    <property type="entry name" value="Glyoxalase_6"/>
</dbReference>
<comment type="caution">
    <text evidence="2">The sequence shown here is derived from an EMBL/GenBank/DDBJ whole genome shotgun (WGS) entry which is preliminary data.</text>
</comment>
<organism evidence="2 3">
    <name type="scientific">Actinoplanes italicus</name>
    <dbReference type="NCBI Taxonomy" id="113567"/>
    <lineage>
        <taxon>Bacteria</taxon>
        <taxon>Bacillati</taxon>
        <taxon>Actinomycetota</taxon>
        <taxon>Actinomycetes</taxon>
        <taxon>Micromonosporales</taxon>
        <taxon>Micromonosporaceae</taxon>
        <taxon>Actinoplanes</taxon>
    </lineage>
</organism>
<gene>
    <name evidence="2" type="ORF">CLV67_11082</name>
</gene>
<dbReference type="AlphaFoldDB" id="A0A2T0K8C6"/>
<dbReference type="InterPro" id="IPR037523">
    <property type="entry name" value="VOC_core"/>
</dbReference>
<dbReference type="RefSeq" id="WP_106322190.1">
    <property type="nucleotide sequence ID" value="NZ_BOMO01000055.1"/>
</dbReference>
<keyword evidence="3" id="KW-1185">Reference proteome</keyword>
<evidence type="ECO:0000259" key="1">
    <source>
        <dbReference type="PROSITE" id="PS51819"/>
    </source>
</evidence>
<dbReference type="InterPro" id="IPR052164">
    <property type="entry name" value="Anthracycline_SecMetBiosynth"/>
</dbReference>